<organism evidence="2 3">
    <name type="scientific">Phocicoccus pinnipedialis</name>
    <dbReference type="NCBI Taxonomy" id="110845"/>
    <lineage>
        <taxon>Bacteria</taxon>
        <taxon>Bacillati</taxon>
        <taxon>Bacillota</taxon>
        <taxon>Bacilli</taxon>
        <taxon>Bacillales</taxon>
        <taxon>Salinicoccaceae</taxon>
        <taxon>Phocicoccus</taxon>
    </lineage>
</organism>
<dbReference type="PANTHER" id="PTHR37814">
    <property type="entry name" value="CONSERVED MEMBRANE PROTEIN"/>
    <property type="match status" value="1"/>
</dbReference>
<dbReference type="RefSeq" id="WP_186077847.1">
    <property type="nucleotide sequence ID" value="NZ_CAJEWB010000010.1"/>
</dbReference>
<dbReference type="InterPro" id="IPR038728">
    <property type="entry name" value="YkvI-like"/>
</dbReference>
<feature type="transmembrane region" description="Helical" evidence="1">
    <location>
        <begin position="113"/>
        <end position="133"/>
    </location>
</feature>
<gene>
    <name evidence="2" type="ORF">JEOPIN946_01265</name>
</gene>
<dbReference type="PANTHER" id="PTHR37814:SF1">
    <property type="entry name" value="MEMBRANE PROTEIN"/>
    <property type="match status" value="1"/>
</dbReference>
<proteinExistence type="predicted"/>
<accession>A0A6V7RG27</accession>
<name>A0A6V7RG27_9BACL</name>
<keyword evidence="1" id="KW-0812">Transmembrane</keyword>
<keyword evidence="1" id="KW-1133">Transmembrane helix</keyword>
<evidence type="ECO:0000256" key="1">
    <source>
        <dbReference type="SAM" id="Phobius"/>
    </source>
</evidence>
<feature type="transmembrane region" description="Helical" evidence="1">
    <location>
        <begin position="145"/>
        <end position="165"/>
    </location>
</feature>
<feature type="transmembrane region" description="Helical" evidence="1">
    <location>
        <begin position="302"/>
        <end position="320"/>
    </location>
</feature>
<feature type="transmembrane region" description="Helical" evidence="1">
    <location>
        <begin position="185"/>
        <end position="209"/>
    </location>
</feature>
<feature type="transmembrane region" description="Helical" evidence="1">
    <location>
        <begin position="264"/>
        <end position="290"/>
    </location>
</feature>
<keyword evidence="1" id="KW-0472">Membrane</keyword>
<evidence type="ECO:0008006" key="4">
    <source>
        <dbReference type="Google" id="ProtNLM"/>
    </source>
</evidence>
<dbReference type="EMBL" id="CAJEWB010000010">
    <property type="protein sequence ID" value="CAD2076456.1"/>
    <property type="molecule type" value="Genomic_DNA"/>
</dbReference>
<evidence type="ECO:0000313" key="3">
    <source>
        <dbReference type="Proteomes" id="UP000588186"/>
    </source>
</evidence>
<dbReference type="Gene3D" id="1.20.1740.10">
    <property type="entry name" value="Amino acid/polyamine transporter I"/>
    <property type="match status" value="1"/>
</dbReference>
<comment type="caution">
    <text evidence="2">The sequence shown here is derived from an EMBL/GenBank/DDBJ whole genome shotgun (WGS) entry which is preliminary data.</text>
</comment>
<dbReference type="Proteomes" id="UP000588186">
    <property type="component" value="Unassembled WGS sequence"/>
</dbReference>
<feature type="transmembrane region" description="Helical" evidence="1">
    <location>
        <begin position="36"/>
        <end position="55"/>
    </location>
</feature>
<reference evidence="2 3" key="1">
    <citation type="submission" date="2020-07" db="EMBL/GenBank/DDBJ databases">
        <authorList>
            <person name="Criscuolo A."/>
        </authorList>
    </citation>
    <scope>NUCLEOTIDE SEQUENCE [LARGE SCALE GENOMIC DNA]</scope>
    <source>
        <strain evidence="2">CIP107946</strain>
    </source>
</reference>
<protein>
    <recommendedName>
        <fullName evidence="4">Membrane protein YkvI</fullName>
    </recommendedName>
</protein>
<feature type="transmembrane region" description="Helical" evidence="1">
    <location>
        <begin position="85"/>
        <end position="107"/>
    </location>
</feature>
<feature type="transmembrane region" description="Helical" evidence="1">
    <location>
        <begin position="221"/>
        <end position="244"/>
    </location>
</feature>
<evidence type="ECO:0000313" key="2">
    <source>
        <dbReference type="EMBL" id="CAD2076456.1"/>
    </source>
</evidence>
<keyword evidence="3" id="KW-1185">Reference proteome</keyword>
<feature type="transmembrane region" description="Helical" evidence="1">
    <location>
        <begin position="326"/>
        <end position="346"/>
    </location>
</feature>
<sequence length="355" mass="38848">MSQMREIAKFAFAYTGVVVGAGFSTGQEIIQFFTNYGMYSFYGAILSGLLVMFIGRQTAKIGSIYHVDSHEVPLNKLFGKTIGTIIDYTFSFFMYGLAVIMIAGSGANLNEGFGVPATVGSIITIMLVFITLLMDFDKIMRVLGAVTPILIIIVLIMTVTNIVTADTSFSEAASHADISKTPNEIWWFDAVVYMGLTMGVSFSFLTIMGSDADKYEIAKKGSIAGGLIVLILIVLMNASLLTVIVDANQVSIPSLVMANNVHPIFGSLYSVLIIALIYNTVVGLMYGFLARFTNPKSRNYKIMLVISLIVAYIFTFVGFVELVNTFYPIFGYLGVILGIALAILWVRKKTQRKLN</sequence>
<dbReference type="AlphaFoldDB" id="A0A6V7RG27"/>